<name>A0A8W7NYU2_ANOCL</name>
<accession>A0A8W7NYU2</accession>
<dbReference type="Proteomes" id="UP000075882">
    <property type="component" value="Unassembled WGS sequence"/>
</dbReference>
<proteinExistence type="predicted"/>
<dbReference type="AlphaFoldDB" id="A0A8W7NYU2"/>
<dbReference type="EnsemblMetazoa" id="ACOM022380-RA">
    <property type="protein sequence ID" value="ACOM022380-PA.1"/>
    <property type="gene ID" value="ACOM022380"/>
</dbReference>
<sequence>MSSPKNKAIRKIGWWLLSVKILRKKVILLPLPLVLFCLTHSTVLEARTGAGALTRGSNFTQEQAVAVRVTQNDDVWVRGLRIEPPETKNQRANQTGLADGRIG</sequence>
<protein>
    <submittedName>
        <fullName evidence="1">Uncharacterized protein</fullName>
    </submittedName>
</protein>
<organism evidence="1">
    <name type="scientific">Anopheles coluzzii</name>
    <name type="common">African malaria mosquito</name>
    <dbReference type="NCBI Taxonomy" id="1518534"/>
    <lineage>
        <taxon>Eukaryota</taxon>
        <taxon>Metazoa</taxon>
        <taxon>Ecdysozoa</taxon>
        <taxon>Arthropoda</taxon>
        <taxon>Hexapoda</taxon>
        <taxon>Insecta</taxon>
        <taxon>Pterygota</taxon>
        <taxon>Neoptera</taxon>
        <taxon>Endopterygota</taxon>
        <taxon>Diptera</taxon>
        <taxon>Nematocera</taxon>
        <taxon>Culicoidea</taxon>
        <taxon>Culicidae</taxon>
        <taxon>Anophelinae</taxon>
        <taxon>Anopheles</taxon>
    </lineage>
</organism>
<reference evidence="1" key="1">
    <citation type="submission" date="2022-08" db="UniProtKB">
        <authorList>
            <consortium name="EnsemblMetazoa"/>
        </authorList>
    </citation>
    <scope>IDENTIFICATION</scope>
</reference>
<evidence type="ECO:0000313" key="1">
    <source>
        <dbReference type="EnsemblMetazoa" id="ACOM022380-PA.1"/>
    </source>
</evidence>